<keyword evidence="5 10" id="KW-1133">Transmembrane helix</keyword>
<keyword evidence="3 10" id="KW-0808">Transferase</keyword>
<dbReference type="GO" id="GO:0005886">
    <property type="term" value="C:plasma membrane"/>
    <property type="evidence" value="ECO:0007669"/>
    <property type="project" value="UniProtKB-SubCell"/>
</dbReference>
<dbReference type="eggNOG" id="COG0344">
    <property type="taxonomic scope" value="Bacteria"/>
</dbReference>
<dbReference type="HAMAP" id="MF_01043">
    <property type="entry name" value="PlsY"/>
    <property type="match status" value="1"/>
</dbReference>
<dbReference type="AlphaFoldDB" id="Q02C90"/>
<keyword evidence="11" id="KW-0012">Acyltransferase</keyword>
<keyword evidence="6 10" id="KW-0443">Lipid metabolism</keyword>
<dbReference type="EMBL" id="CP000473">
    <property type="protein sequence ID" value="ABJ81326.1"/>
    <property type="molecule type" value="Genomic_DNA"/>
</dbReference>
<dbReference type="GO" id="GO:0008654">
    <property type="term" value="P:phospholipid biosynthetic process"/>
    <property type="evidence" value="ECO:0007669"/>
    <property type="project" value="UniProtKB-UniRule"/>
</dbReference>
<feature type="transmembrane region" description="Helical" evidence="10">
    <location>
        <begin position="155"/>
        <end position="177"/>
    </location>
</feature>
<evidence type="ECO:0000256" key="2">
    <source>
        <dbReference type="ARBA" id="ARBA00022516"/>
    </source>
</evidence>
<dbReference type="PANTHER" id="PTHR30309:SF0">
    <property type="entry name" value="GLYCEROL-3-PHOSPHATE ACYLTRANSFERASE-RELATED"/>
    <property type="match status" value="1"/>
</dbReference>
<keyword evidence="1 10" id="KW-1003">Cell membrane</keyword>
<dbReference type="FunCoup" id="Q02C90">
    <property type="interactions" value="286"/>
</dbReference>
<dbReference type="HOGENOM" id="CLU_081254_7_1_0"/>
<comment type="subcellular location">
    <subcellularLocation>
        <location evidence="10">Cell membrane</location>
        <topology evidence="10">Multi-pass membrane protein</topology>
    </subcellularLocation>
</comment>
<evidence type="ECO:0000256" key="3">
    <source>
        <dbReference type="ARBA" id="ARBA00022679"/>
    </source>
</evidence>
<dbReference type="InParanoid" id="Q02C90"/>
<comment type="pathway">
    <text evidence="10">Lipid metabolism; phospholipid metabolism.</text>
</comment>
<evidence type="ECO:0000256" key="8">
    <source>
        <dbReference type="ARBA" id="ARBA00023209"/>
    </source>
</evidence>
<comment type="catalytic activity">
    <reaction evidence="10">
        <text>an acyl phosphate + sn-glycerol 3-phosphate = a 1-acyl-sn-glycero-3-phosphate + phosphate</text>
        <dbReference type="Rhea" id="RHEA:34075"/>
        <dbReference type="ChEBI" id="CHEBI:43474"/>
        <dbReference type="ChEBI" id="CHEBI:57597"/>
        <dbReference type="ChEBI" id="CHEBI:57970"/>
        <dbReference type="ChEBI" id="CHEBI:59918"/>
        <dbReference type="EC" id="2.3.1.275"/>
    </reaction>
</comment>
<evidence type="ECO:0000256" key="4">
    <source>
        <dbReference type="ARBA" id="ARBA00022692"/>
    </source>
</evidence>
<reference evidence="11" key="1">
    <citation type="submission" date="2006-10" db="EMBL/GenBank/DDBJ databases">
        <title>Complete sequence of Solibacter usitatus Ellin6076.</title>
        <authorList>
            <consortium name="US DOE Joint Genome Institute"/>
            <person name="Copeland A."/>
            <person name="Lucas S."/>
            <person name="Lapidus A."/>
            <person name="Barry K."/>
            <person name="Detter J.C."/>
            <person name="Glavina del Rio T."/>
            <person name="Hammon N."/>
            <person name="Israni S."/>
            <person name="Dalin E."/>
            <person name="Tice H."/>
            <person name="Pitluck S."/>
            <person name="Thompson L.S."/>
            <person name="Brettin T."/>
            <person name="Bruce D."/>
            <person name="Han C."/>
            <person name="Tapia R."/>
            <person name="Gilna P."/>
            <person name="Schmutz J."/>
            <person name="Larimer F."/>
            <person name="Land M."/>
            <person name="Hauser L."/>
            <person name="Kyrpides N."/>
            <person name="Mikhailova N."/>
            <person name="Janssen P.H."/>
            <person name="Kuske C.R."/>
            <person name="Richardson P."/>
        </authorList>
    </citation>
    <scope>NUCLEOTIDE SEQUENCE</scope>
    <source>
        <strain evidence="11">Ellin6076</strain>
    </source>
</reference>
<sequence length="196" mass="20553">MIQLLVLVIAYLLGAIPFGYLLVKWKTGTDVRGAGSGNIGATNVMRTTGRVAGFATLLLDIAKGYGAVWIAGRLTDGDPVWTSSAALAVMAGHAYPVFLGFKGGKAVASFVGAFARLTPAALGVEIIIFVVVVFWTRHISMGSIVGAATFPLAVYLVAQAPLPVVLASVIAGAFVIYRHSSNIQRLRMGTESVFKL</sequence>
<evidence type="ECO:0000256" key="6">
    <source>
        <dbReference type="ARBA" id="ARBA00023098"/>
    </source>
</evidence>
<keyword evidence="4 10" id="KW-0812">Transmembrane</keyword>
<accession>Q02C90</accession>
<organism evidence="11">
    <name type="scientific">Solibacter usitatus (strain Ellin6076)</name>
    <dbReference type="NCBI Taxonomy" id="234267"/>
    <lineage>
        <taxon>Bacteria</taxon>
        <taxon>Pseudomonadati</taxon>
        <taxon>Acidobacteriota</taxon>
        <taxon>Terriglobia</taxon>
        <taxon>Bryobacterales</taxon>
        <taxon>Solibacteraceae</taxon>
        <taxon>Candidatus Solibacter</taxon>
    </lineage>
</organism>
<keyword evidence="2 10" id="KW-0444">Lipid biosynthesis</keyword>
<feature type="transmembrane region" description="Helical" evidence="10">
    <location>
        <begin position="51"/>
        <end position="71"/>
    </location>
</feature>
<dbReference type="STRING" id="234267.Acid_0314"/>
<dbReference type="PANTHER" id="PTHR30309">
    <property type="entry name" value="INNER MEMBRANE PROTEIN YGIH"/>
    <property type="match status" value="1"/>
</dbReference>
<name>Q02C90_SOLUE</name>
<evidence type="ECO:0000313" key="11">
    <source>
        <dbReference type="EMBL" id="ABJ81326.1"/>
    </source>
</evidence>
<dbReference type="NCBIfam" id="TIGR00023">
    <property type="entry name" value="glycerol-3-phosphate 1-O-acyltransferase PlsY"/>
    <property type="match status" value="1"/>
</dbReference>
<dbReference type="OrthoDB" id="9777124at2"/>
<dbReference type="KEGG" id="sus:Acid_0314"/>
<proteinExistence type="inferred from homology"/>
<evidence type="ECO:0000256" key="9">
    <source>
        <dbReference type="ARBA" id="ARBA00023264"/>
    </source>
</evidence>
<dbReference type="InterPro" id="IPR003811">
    <property type="entry name" value="G3P_acylTferase_PlsY"/>
</dbReference>
<feature type="transmembrane region" description="Helical" evidence="10">
    <location>
        <begin position="6"/>
        <end position="23"/>
    </location>
</feature>
<keyword evidence="9 10" id="KW-1208">Phospholipid metabolism</keyword>
<dbReference type="UniPathway" id="UPA00085"/>
<feature type="transmembrane region" description="Helical" evidence="10">
    <location>
        <begin position="113"/>
        <end position="135"/>
    </location>
</feature>
<dbReference type="Pfam" id="PF02660">
    <property type="entry name" value="G3P_acyltransf"/>
    <property type="match status" value="1"/>
</dbReference>
<comment type="similarity">
    <text evidence="10">Belongs to the PlsY family.</text>
</comment>
<keyword evidence="8 10" id="KW-0594">Phospholipid biosynthesis</keyword>
<protein>
    <recommendedName>
        <fullName evidence="10">Glycerol-3-phosphate acyltransferase</fullName>
    </recommendedName>
    <alternativeName>
        <fullName evidence="10">Acyl-PO4 G3P acyltransferase</fullName>
    </alternativeName>
    <alternativeName>
        <fullName evidence="10">Acyl-phosphate--glycerol-3-phosphate acyltransferase</fullName>
    </alternativeName>
    <alternativeName>
        <fullName evidence="10">G3P acyltransferase</fullName>
        <shortName evidence="10">GPAT</shortName>
        <ecNumber evidence="10">2.3.1.275</ecNumber>
    </alternativeName>
    <alternativeName>
        <fullName evidence="10">Lysophosphatidic acid synthase</fullName>
        <shortName evidence="10">LPA synthase</shortName>
    </alternativeName>
</protein>
<evidence type="ECO:0000256" key="5">
    <source>
        <dbReference type="ARBA" id="ARBA00022989"/>
    </source>
</evidence>
<evidence type="ECO:0000256" key="1">
    <source>
        <dbReference type="ARBA" id="ARBA00022475"/>
    </source>
</evidence>
<dbReference type="EC" id="2.3.1.275" evidence="10"/>
<feature type="transmembrane region" description="Helical" evidence="10">
    <location>
        <begin position="83"/>
        <end position="101"/>
    </location>
</feature>
<keyword evidence="7 10" id="KW-0472">Membrane</keyword>
<evidence type="ECO:0000256" key="7">
    <source>
        <dbReference type="ARBA" id="ARBA00023136"/>
    </source>
</evidence>
<gene>
    <name evidence="10" type="primary">plsY</name>
    <name evidence="11" type="ordered locus">Acid_0314</name>
</gene>
<comment type="function">
    <text evidence="10">Catalyzes the transfer of an acyl group from acyl-phosphate (acyl-PO(4)) to glycerol-3-phosphate (G3P) to form lysophosphatidic acid (LPA). This enzyme utilizes acyl-phosphate as fatty acyl donor, but not acyl-CoA or acyl-ACP.</text>
</comment>
<comment type="subunit">
    <text evidence="10">Probably interacts with PlsX.</text>
</comment>
<dbReference type="SMART" id="SM01207">
    <property type="entry name" value="G3P_acyltransf"/>
    <property type="match status" value="1"/>
</dbReference>
<evidence type="ECO:0000256" key="10">
    <source>
        <dbReference type="HAMAP-Rule" id="MF_01043"/>
    </source>
</evidence>
<dbReference type="GO" id="GO:0043772">
    <property type="term" value="F:acyl-phosphate glycerol-3-phosphate acyltransferase activity"/>
    <property type="evidence" value="ECO:0007669"/>
    <property type="project" value="UniProtKB-UniRule"/>
</dbReference>